<accession>A0A1A7XUD4</accession>
<protein>
    <submittedName>
        <fullName evidence="1">Uncharacterized protein</fullName>
    </submittedName>
</protein>
<organism evidence="1">
    <name type="scientific">Iconisemion striatum</name>
    <dbReference type="NCBI Taxonomy" id="60296"/>
    <lineage>
        <taxon>Eukaryota</taxon>
        <taxon>Metazoa</taxon>
        <taxon>Chordata</taxon>
        <taxon>Craniata</taxon>
        <taxon>Vertebrata</taxon>
        <taxon>Euteleostomi</taxon>
        <taxon>Actinopterygii</taxon>
        <taxon>Neopterygii</taxon>
        <taxon>Teleostei</taxon>
        <taxon>Neoteleostei</taxon>
        <taxon>Acanthomorphata</taxon>
        <taxon>Ovalentaria</taxon>
        <taxon>Atherinomorphae</taxon>
        <taxon>Cyprinodontiformes</taxon>
        <taxon>Nothobranchiidae</taxon>
        <taxon>Iconisemion</taxon>
    </lineage>
</organism>
<sequence>VKRRAEGYKKSRCWGLYSKKVAKDDDYIPEHQNMMVNKRLASSPLQTKA</sequence>
<feature type="non-terminal residue" evidence="1">
    <location>
        <position position="1"/>
    </location>
</feature>
<gene>
    <name evidence="1" type="primary">Nfu_g_1_010861</name>
</gene>
<proteinExistence type="predicted"/>
<dbReference type="EMBL" id="HADW01020291">
    <property type="protein sequence ID" value="SBP21691.1"/>
    <property type="molecule type" value="Transcribed_RNA"/>
</dbReference>
<evidence type="ECO:0000313" key="1">
    <source>
        <dbReference type="EMBL" id="SBP21691.1"/>
    </source>
</evidence>
<dbReference type="AlphaFoldDB" id="A0A1A7XUD4"/>
<name>A0A1A7XUD4_9TELE</name>
<reference evidence="1" key="1">
    <citation type="submission" date="2016-05" db="EMBL/GenBank/DDBJ databases">
        <authorList>
            <person name="Lavstsen T."/>
            <person name="Jespersen J.S."/>
        </authorList>
    </citation>
    <scope>NUCLEOTIDE SEQUENCE</scope>
    <source>
        <tissue evidence="1">Brain</tissue>
    </source>
</reference>
<reference evidence="1" key="2">
    <citation type="submission" date="2016-06" db="EMBL/GenBank/DDBJ databases">
        <title>The genome of a short-lived fish provides insights into sex chromosome evolution and the genetic control of aging.</title>
        <authorList>
            <person name="Reichwald K."/>
            <person name="Felder M."/>
            <person name="Petzold A."/>
            <person name="Koch P."/>
            <person name="Groth M."/>
            <person name="Platzer M."/>
        </authorList>
    </citation>
    <scope>NUCLEOTIDE SEQUENCE</scope>
    <source>
        <tissue evidence="1">Brain</tissue>
    </source>
</reference>